<keyword evidence="1" id="KW-0175">Coiled coil</keyword>
<reference evidence="2" key="1">
    <citation type="journal article" date="2021" name="Proc. Natl. Acad. Sci. U.S.A.">
        <title>A Catalog of Tens of Thousands of Viruses from Human Metagenomes Reveals Hidden Associations with Chronic Diseases.</title>
        <authorList>
            <person name="Tisza M.J."/>
            <person name="Buck C.B."/>
        </authorList>
    </citation>
    <scope>NUCLEOTIDE SEQUENCE</scope>
    <source>
        <strain evidence="2">CtYM922</strain>
    </source>
</reference>
<dbReference type="EMBL" id="BK016042">
    <property type="protein sequence ID" value="DAF91002.1"/>
    <property type="molecule type" value="Genomic_DNA"/>
</dbReference>
<accession>A0A8S5U9C8</accession>
<organism evidence="2">
    <name type="scientific">Siphoviridae sp. ctYM922</name>
    <dbReference type="NCBI Taxonomy" id="2825547"/>
    <lineage>
        <taxon>Viruses</taxon>
        <taxon>Duplodnaviria</taxon>
        <taxon>Heunggongvirae</taxon>
        <taxon>Uroviricota</taxon>
        <taxon>Caudoviricetes</taxon>
    </lineage>
</organism>
<name>A0A8S5U9C8_9CAUD</name>
<proteinExistence type="predicted"/>
<feature type="coiled-coil region" evidence="1">
    <location>
        <begin position="193"/>
        <end position="232"/>
    </location>
</feature>
<sequence>MGTIKDFNNRYKFKIFVKSGIDVPQPFRDEINEVKTNHNQLNQHMNDIDIQLAEAKQNNNSISTNIVNVNNEISKIKKVQENQNSINEQKVDKVEGKHLSSEDYTTLEKTKLLNIEENANVNILETLTLSGKKLNNENKNIEIKDKEIEDSRNSIIKGKTFNSLGSRIEEVENDYNSLNSSKVAKEEGKVLSSNDFTNQYKEKLENLQNYDDEELRKKYAKLQKENEYLNNVINQSFSEVTESGTDIIISDTIESKMNLKLFGNSFQKDLKGLQLLDFKNVINLLNLKYSFENDTISLNSDNIIYANVKIDILNIVNENIGKTLYFNYEKYEAINCKGYFCQLNIQKADNSWVYVNMLSNDNIKKSYHLNENLLNCKVATFSIYTNNSRDSLNGESKLTIVKPILSFQQNAEYEIYNNQLELPNINQPQNFENVTGMNYIEIKTPNIFNEEMIQPFNDKTTVIKNNNIIIYTNSNNYDITITLYEGKLKKGKLFINVASPLLNEINIYKNGKFYLELLRSNSLSNSVIIDDDNLYKIVIACKQNQEISLNQLCISNVDFNNKYTKYNINRYAINLKELKLNGIDHNKDYLKIENNKWYLVKNIKEEIFNGSETWGKASNQVSSFSYAKLYDKIQGLGNIYCNKLKFKGNAQSIKLGYAISANPLIIYKQYIYVQVPENIVEVGDVVTFKSWLSRNPITILYPTTEPQKIEITDNELIEQLNNLKNALSKKGTTIITQENQKMPFFIEATALQSNNTKIENLEKAIIALGGNI</sequence>
<protein>
    <submittedName>
        <fullName evidence="2">Uncharacterized protein</fullName>
    </submittedName>
</protein>
<evidence type="ECO:0000256" key="1">
    <source>
        <dbReference type="SAM" id="Coils"/>
    </source>
</evidence>
<feature type="coiled-coil region" evidence="1">
    <location>
        <begin position="38"/>
        <end position="72"/>
    </location>
</feature>
<feature type="coiled-coil region" evidence="1">
    <location>
        <begin position="124"/>
        <end position="154"/>
    </location>
</feature>
<evidence type="ECO:0000313" key="2">
    <source>
        <dbReference type="EMBL" id="DAF91002.1"/>
    </source>
</evidence>